<dbReference type="OrthoDB" id="3651060at2"/>
<keyword evidence="6" id="KW-1185">Reference proteome</keyword>
<keyword evidence="2" id="KW-1133">Transmembrane helix</keyword>
<reference evidence="5 6" key="1">
    <citation type="submission" date="2016-10" db="EMBL/GenBank/DDBJ databases">
        <authorList>
            <person name="de Groot N.N."/>
        </authorList>
    </citation>
    <scope>NUCLEOTIDE SEQUENCE [LARGE SCALE GENOMIC DNA]</scope>
    <source>
        <strain evidence="6">P4-7,KCTC 19426,CECT 7604</strain>
    </source>
</reference>
<keyword evidence="2" id="KW-0812">Transmembrane</keyword>
<feature type="compositionally biased region" description="Pro residues" evidence="1">
    <location>
        <begin position="568"/>
        <end position="578"/>
    </location>
</feature>
<evidence type="ECO:0000259" key="3">
    <source>
        <dbReference type="Pfam" id="PF01841"/>
    </source>
</evidence>
<dbReference type="PANTHER" id="PTHR42736:SF1">
    <property type="entry name" value="PROTEIN-GLUTAMINE GAMMA-GLUTAMYLTRANSFERASE"/>
    <property type="match status" value="1"/>
</dbReference>
<protein>
    <submittedName>
        <fullName evidence="5">Transglutaminase-like superfamily protein</fullName>
    </submittedName>
</protein>
<feature type="transmembrane region" description="Helical" evidence="2">
    <location>
        <begin position="613"/>
        <end position="638"/>
    </location>
</feature>
<dbReference type="Gene3D" id="3.10.620.30">
    <property type="match status" value="1"/>
</dbReference>
<dbReference type="STRING" id="1090615.SAMN04515671_2692"/>
<evidence type="ECO:0000256" key="1">
    <source>
        <dbReference type="SAM" id="MobiDB-lite"/>
    </source>
</evidence>
<evidence type="ECO:0000313" key="5">
    <source>
        <dbReference type="EMBL" id="SDP02030.1"/>
    </source>
</evidence>
<dbReference type="EMBL" id="LT629710">
    <property type="protein sequence ID" value="SDP02030.1"/>
    <property type="molecule type" value="Genomic_DNA"/>
</dbReference>
<feature type="region of interest" description="Disordered" evidence="1">
    <location>
        <begin position="451"/>
        <end position="470"/>
    </location>
</feature>
<evidence type="ECO:0000313" key="6">
    <source>
        <dbReference type="Proteomes" id="UP000198741"/>
    </source>
</evidence>
<dbReference type="Proteomes" id="UP000198741">
    <property type="component" value="Chromosome I"/>
</dbReference>
<dbReference type="InterPro" id="IPR002931">
    <property type="entry name" value="Transglutaminase-like"/>
</dbReference>
<evidence type="ECO:0000256" key="2">
    <source>
        <dbReference type="SAM" id="Phobius"/>
    </source>
</evidence>
<feature type="transmembrane region" description="Helical" evidence="2">
    <location>
        <begin position="47"/>
        <end position="66"/>
    </location>
</feature>
<keyword evidence="2" id="KW-0472">Membrane</keyword>
<feature type="transmembrane region" description="Helical" evidence="2">
    <location>
        <begin position="72"/>
        <end position="97"/>
    </location>
</feature>
<dbReference type="InterPro" id="IPR052901">
    <property type="entry name" value="Bact_TGase-like"/>
</dbReference>
<sequence>MTAYVAGRPATRSGRRASATLVLAVGIAALVVAGSLALQPAYGGQRWLVAAVGGAATGALVAWGAARLALPWFFSVLGLVVAYLLFGAALATPSVAAGGIAPTLESTRLLVLGVVTSWRQALTVAVPVGSSGALLVPVFLSTLVLSHVGATIAVRTRRPLFALLAPTVMLAVAALMGTSDSHLPLVSGGVLAVGGLILASAVGVGDARLNLRKPVSGILVLAAAVAAVLFAGGPTAPGSPRVALRTYVNPPFDPQTYPSPLSGFRNYVGSDEAKKVKLFSISGLPDDVDVRLAALDSYDGVAFGVTSDTGAFARVGDKIAESVTGTQVSAHLTVQGYQGVYLPTAGHLTGIEFSGDRAATLTEAFRYATGSAVGVEPDGLRPGDTYDFTALVPADPTDGQMASAAVDNSTGIVAPAKIPDAARTAATKYTGAVDGAYAKAKAMADGLKAAGHLSHGSKTETRQSPSGHGIDRLTRLLTDPQMIGDQEQFAPALSMMLWSQGIPNRVVMGFATGKHGTAPVTVTGGDVTAWVEVPFAGVGWVSFDPTPDQNSQAPQPIPRQSAPKPQVVQPPPPPPPPGQAKTSEVDQSQSSDKNPDDNKKNDPPPPGSAASGFWWAIGLGAGGLMLLIAAGVALILWLKARRRARRRNAPAPPDRISGGWNQVLDEATDFGWAVPDRRTRSEAAADLDERFATGTVLLAREADARVFGPDAVDDEQAARFWTEVDAALLGLQTGHGRWRRLRARVSIASLRREDGRR</sequence>
<dbReference type="RefSeq" id="WP_090476588.1">
    <property type="nucleotide sequence ID" value="NZ_LT629710.1"/>
</dbReference>
<feature type="domain" description="Protein-glutamine gamma-glutamyltransferase TgpA N-terminal" evidence="4">
    <location>
        <begin position="29"/>
        <end position="391"/>
    </location>
</feature>
<dbReference type="InterPro" id="IPR021878">
    <property type="entry name" value="TgpA_N"/>
</dbReference>
<feature type="transmembrane region" description="Helical" evidence="2">
    <location>
        <begin position="160"/>
        <end position="179"/>
    </location>
</feature>
<dbReference type="Pfam" id="PF01841">
    <property type="entry name" value="Transglut_core"/>
    <property type="match status" value="1"/>
</dbReference>
<dbReference type="InterPro" id="IPR038765">
    <property type="entry name" value="Papain-like_cys_pep_sf"/>
</dbReference>
<feature type="transmembrane region" description="Helical" evidence="2">
    <location>
        <begin position="17"/>
        <end position="38"/>
    </location>
</feature>
<feature type="compositionally biased region" description="Basic and acidic residues" evidence="1">
    <location>
        <begin position="593"/>
        <end position="602"/>
    </location>
</feature>
<gene>
    <name evidence="5" type="ORF">SAMN04515671_2692</name>
</gene>
<dbReference type="AlphaFoldDB" id="A0A1H0PB98"/>
<feature type="region of interest" description="Disordered" evidence="1">
    <location>
        <begin position="542"/>
        <end position="607"/>
    </location>
</feature>
<feature type="domain" description="Transglutaminase-like" evidence="3">
    <location>
        <begin position="425"/>
        <end position="545"/>
    </location>
</feature>
<feature type="transmembrane region" description="Helical" evidence="2">
    <location>
        <begin position="134"/>
        <end position="153"/>
    </location>
</feature>
<accession>A0A1H0PB98</accession>
<dbReference type="PANTHER" id="PTHR42736">
    <property type="entry name" value="PROTEIN-GLUTAMINE GAMMA-GLUTAMYLTRANSFERASE"/>
    <property type="match status" value="1"/>
</dbReference>
<evidence type="ECO:0000259" key="4">
    <source>
        <dbReference type="Pfam" id="PF11992"/>
    </source>
</evidence>
<proteinExistence type="predicted"/>
<feature type="transmembrane region" description="Helical" evidence="2">
    <location>
        <begin position="185"/>
        <end position="205"/>
    </location>
</feature>
<feature type="transmembrane region" description="Helical" evidence="2">
    <location>
        <begin position="217"/>
        <end position="236"/>
    </location>
</feature>
<name>A0A1H0PB98_9ACTN</name>
<dbReference type="Pfam" id="PF11992">
    <property type="entry name" value="TgpA_N"/>
    <property type="match status" value="1"/>
</dbReference>
<dbReference type="SUPFAM" id="SSF54001">
    <property type="entry name" value="Cysteine proteinases"/>
    <property type="match status" value="1"/>
</dbReference>
<organism evidence="5 6">
    <name type="scientific">Nakamurella panacisegetis</name>
    <dbReference type="NCBI Taxonomy" id="1090615"/>
    <lineage>
        <taxon>Bacteria</taxon>
        <taxon>Bacillati</taxon>
        <taxon>Actinomycetota</taxon>
        <taxon>Actinomycetes</taxon>
        <taxon>Nakamurellales</taxon>
        <taxon>Nakamurellaceae</taxon>
        <taxon>Nakamurella</taxon>
    </lineage>
</organism>